<feature type="transmembrane region" description="Helical" evidence="1">
    <location>
        <begin position="84"/>
        <end position="103"/>
    </location>
</feature>
<reference evidence="2 3" key="1">
    <citation type="submission" date="2018-06" db="EMBL/GenBank/DDBJ databases">
        <title>Genomic Encyclopedia of Type Strains, Phase III (KMG-III): the genomes of soil and plant-associated and newly described type strains.</title>
        <authorList>
            <person name="Whitman W."/>
        </authorList>
    </citation>
    <scope>NUCLEOTIDE SEQUENCE [LARGE SCALE GENOMIC DNA]</scope>
    <source>
        <strain evidence="2 3">CGMCC 4.7090</strain>
    </source>
</reference>
<feature type="transmembrane region" description="Helical" evidence="1">
    <location>
        <begin position="44"/>
        <end position="63"/>
    </location>
</feature>
<gene>
    <name evidence="2" type="ORF">B0I29_101542</name>
</gene>
<sequence length="113" mass="12854">MDQADVVADRQQFVARTAQLLLGAYLLALLVLAVAAYYGRVQVYVFNIPYLVVPAAFFGQAVWTTGRFRRATEPGRRRELYQRSAIETVLGLVMIGSLLYYWLQDPASFVTWM</sequence>
<protein>
    <submittedName>
        <fullName evidence="2">Uncharacterized protein</fullName>
    </submittedName>
</protein>
<keyword evidence="3" id="KW-1185">Reference proteome</keyword>
<dbReference type="RefSeq" id="WP_146616698.1">
    <property type="nucleotide sequence ID" value="NZ_JACHWI010000001.1"/>
</dbReference>
<comment type="caution">
    <text evidence="2">The sequence shown here is derived from an EMBL/GenBank/DDBJ whole genome shotgun (WGS) entry which is preliminary data.</text>
</comment>
<evidence type="ECO:0000313" key="3">
    <source>
        <dbReference type="Proteomes" id="UP000249341"/>
    </source>
</evidence>
<dbReference type="OrthoDB" id="10008081at2"/>
<name>A0A327ZKU2_9ACTN</name>
<evidence type="ECO:0000313" key="2">
    <source>
        <dbReference type="EMBL" id="RAK43412.1"/>
    </source>
</evidence>
<proteinExistence type="predicted"/>
<keyword evidence="1" id="KW-0472">Membrane</keyword>
<keyword evidence="1" id="KW-1133">Transmembrane helix</keyword>
<dbReference type="EMBL" id="QLMJ01000001">
    <property type="protein sequence ID" value="RAK43412.1"/>
    <property type="molecule type" value="Genomic_DNA"/>
</dbReference>
<organism evidence="2 3">
    <name type="scientific">Actinoplanes lutulentus</name>
    <dbReference type="NCBI Taxonomy" id="1287878"/>
    <lineage>
        <taxon>Bacteria</taxon>
        <taxon>Bacillati</taxon>
        <taxon>Actinomycetota</taxon>
        <taxon>Actinomycetes</taxon>
        <taxon>Micromonosporales</taxon>
        <taxon>Micromonosporaceae</taxon>
        <taxon>Actinoplanes</taxon>
    </lineage>
</organism>
<accession>A0A327ZKU2</accession>
<feature type="transmembrane region" description="Helical" evidence="1">
    <location>
        <begin position="20"/>
        <end position="38"/>
    </location>
</feature>
<dbReference type="AlphaFoldDB" id="A0A327ZKU2"/>
<evidence type="ECO:0000256" key="1">
    <source>
        <dbReference type="SAM" id="Phobius"/>
    </source>
</evidence>
<dbReference type="Proteomes" id="UP000249341">
    <property type="component" value="Unassembled WGS sequence"/>
</dbReference>
<keyword evidence="1" id="KW-0812">Transmembrane</keyword>